<dbReference type="EMBL" id="JAUKVY010000003">
    <property type="protein sequence ID" value="MDO1531963.1"/>
    <property type="molecule type" value="Genomic_DNA"/>
</dbReference>
<name>A0ABT8S0A6_9BURK</name>
<organism evidence="2 3">
    <name type="scientific">Variovorax ginsengisoli</name>
    <dbReference type="NCBI Taxonomy" id="363844"/>
    <lineage>
        <taxon>Bacteria</taxon>
        <taxon>Pseudomonadati</taxon>
        <taxon>Pseudomonadota</taxon>
        <taxon>Betaproteobacteria</taxon>
        <taxon>Burkholderiales</taxon>
        <taxon>Comamonadaceae</taxon>
        <taxon>Variovorax</taxon>
    </lineage>
</organism>
<dbReference type="InterPro" id="IPR046787">
    <property type="entry name" value="DnaT_2"/>
</dbReference>
<sequence length="164" mass="17511">MTLIVAPTVGAESYISVAGATAYHLARGNAAWAAVVDDTTREQLLRKATDYMVQAYGQRWKGDRVTPTQSLDWPRYGVYVNNFCIDSTTVPAAVANACAELALRAITAPSLFPDVGRLKAKVKVGPIETEYVQGTSGLTRYTAVDNMLAAYLGAGGNLIPVVRA</sequence>
<reference evidence="2" key="1">
    <citation type="submission" date="2023-06" db="EMBL/GenBank/DDBJ databases">
        <authorList>
            <person name="Jiang Y."/>
            <person name="Liu Q."/>
        </authorList>
    </citation>
    <scope>NUCLEOTIDE SEQUENCE</scope>
    <source>
        <strain evidence="2">CGMCC 1.12090</strain>
    </source>
</reference>
<keyword evidence="3" id="KW-1185">Reference proteome</keyword>
<dbReference type="RefSeq" id="WP_301805694.1">
    <property type="nucleotide sequence ID" value="NZ_JAUJZH010000003.1"/>
</dbReference>
<evidence type="ECO:0000313" key="3">
    <source>
        <dbReference type="Proteomes" id="UP001169027"/>
    </source>
</evidence>
<accession>A0ABT8S0A6</accession>
<evidence type="ECO:0000259" key="1">
    <source>
        <dbReference type="Pfam" id="PF20557"/>
    </source>
</evidence>
<comment type="caution">
    <text evidence="2">The sequence shown here is derived from an EMBL/GenBank/DDBJ whole genome shotgun (WGS) entry which is preliminary data.</text>
</comment>
<feature type="domain" description="Putative DnaT-like" evidence="1">
    <location>
        <begin position="1"/>
        <end position="163"/>
    </location>
</feature>
<protein>
    <recommendedName>
        <fullName evidence="1">Putative DnaT-like domain-containing protein</fullName>
    </recommendedName>
</protein>
<gene>
    <name evidence="2" type="ORF">Q2T77_06665</name>
</gene>
<evidence type="ECO:0000313" key="2">
    <source>
        <dbReference type="EMBL" id="MDO1531963.1"/>
    </source>
</evidence>
<dbReference type="Pfam" id="PF20557">
    <property type="entry name" value="DnaT_2"/>
    <property type="match status" value="1"/>
</dbReference>
<proteinExistence type="predicted"/>
<dbReference type="Proteomes" id="UP001169027">
    <property type="component" value="Unassembled WGS sequence"/>
</dbReference>